<sequence>MSTLALLICDDSNMARKQLMRALPADWDVSVTMATQGQEGLEAIRKGLGKVVLLDLTMPVMDGYQTLAAIRAEQLDAKVIVVSGDVQDEAVRRVMELGALAFLKKPADPDELKRTLERLDLLGTPAASPVPAVVSAQKATGQGIISFQDAFRETVNVAMGRAAALLAKVLGVFVQLPVPNVNMLEVGELHMALADAHSDQRLTAVCQGYIGGGIAGEALLIFHDSEISGVSKLMGGNSPDASNMEMLLDLSTILIGACLSGIAEQIDIAFSQGHPQLLGAQGGIDELIRINRQRWKKTLAVEISYTVEGHNIHFDLLMLFTEDSVELLTKKLAYLMS</sequence>
<dbReference type="PANTHER" id="PTHR44591:SF24">
    <property type="entry name" value="PROTEIN-GLUTAMATE METHYLESTERASE_PROTEIN-GLUTAMINE GLUTAMINASE 1"/>
    <property type="match status" value="1"/>
</dbReference>
<dbReference type="InterPro" id="IPR050595">
    <property type="entry name" value="Bact_response_regulator"/>
</dbReference>
<evidence type="ECO:0000313" key="6">
    <source>
        <dbReference type="Proteomes" id="UP000192815"/>
    </source>
</evidence>
<gene>
    <name evidence="5" type="ORF">BZK31_04280</name>
</gene>
<feature type="modified residue" description="4-aspartylphosphate" evidence="3">
    <location>
        <position position="55"/>
    </location>
</feature>
<name>A0A1X0NAN2_9PSED</name>
<keyword evidence="1" id="KW-0145">Chemotaxis</keyword>
<dbReference type="PANTHER" id="PTHR44591">
    <property type="entry name" value="STRESS RESPONSE REGULATOR PROTEIN 1"/>
    <property type="match status" value="1"/>
</dbReference>
<dbReference type="Pfam" id="PF00072">
    <property type="entry name" value="Response_reg"/>
    <property type="match status" value="1"/>
</dbReference>
<dbReference type="InterPro" id="IPR028976">
    <property type="entry name" value="CheC-like_sf"/>
</dbReference>
<evidence type="ECO:0000256" key="1">
    <source>
        <dbReference type="ARBA" id="ARBA00022500"/>
    </source>
</evidence>
<comment type="caution">
    <text evidence="5">The sequence shown here is derived from an EMBL/GenBank/DDBJ whole genome shotgun (WGS) entry which is preliminary data.</text>
</comment>
<dbReference type="RefSeq" id="WP_083181490.1">
    <property type="nucleotide sequence ID" value="NZ_CBCRZR010000018.1"/>
</dbReference>
<dbReference type="InterPro" id="IPR011006">
    <property type="entry name" value="CheY-like_superfamily"/>
</dbReference>
<reference evidence="6" key="1">
    <citation type="submission" date="2017-02" db="EMBL/GenBank/DDBJ databases">
        <title>Pseudomonas floridae sp. nov., a novel pathogenic bacterial species isolated from tomato.</title>
        <authorList>
            <person name="Timilsina S."/>
            <person name="Vallad G.E."/>
            <person name="Jones J.B."/>
        </authorList>
    </citation>
    <scope>NUCLEOTIDE SEQUENCE [LARGE SCALE GENOMIC DNA]</scope>
    <source>
        <strain evidence="6">GEV388</strain>
    </source>
</reference>
<evidence type="ECO:0000256" key="3">
    <source>
        <dbReference type="PROSITE-ProRule" id="PRU00169"/>
    </source>
</evidence>
<evidence type="ECO:0000313" key="5">
    <source>
        <dbReference type="EMBL" id="ORC61185.1"/>
    </source>
</evidence>
<dbReference type="Gene3D" id="3.40.50.2300">
    <property type="match status" value="1"/>
</dbReference>
<dbReference type="SUPFAM" id="SSF52172">
    <property type="entry name" value="CheY-like"/>
    <property type="match status" value="1"/>
</dbReference>
<dbReference type="CDD" id="cd17910">
    <property type="entry name" value="CheC_ClassII"/>
    <property type="match status" value="1"/>
</dbReference>
<dbReference type="Proteomes" id="UP000192815">
    <property type="component" value="Unassembled WGS sequence"/>
</dbReference>
<dbReference type="SMART" id="SM00448">
    <property type="entry name" value="REC"/>
    <property type="match status" value="1"/>
</dbReference>
<dbReference type="CDD" id="cd17593">
    <property type="entry name" value="REC_CheC-like"/>
    <property type="match status" value="1"/>
</dbReference>
<keyword evidence="2 3" id="KW-0597">Phosphoprotein</keyword>
<evidence type="ECO:0000259" key="4">
    <source>
        <dbReference type="PROSITE" id="PS50110"/>
    </source>
</evidence>
<organism evidence="5 6">
    <name type="scientific">Pseudomonas floridensis</name>
    <dbReference type="NCBI Taxonomy" id="1958950"/>
    <lineage>
        <taxon>Bacteria</taxon>
        <taxon>Pseudomonadati</taxon>
        <taxon>Pseudomonadota</taxon>
        <taxon>Gammaproteobacteria</taxon>
        <taxon>Pseudomonadales</taxon>
        <taxon>Pseudomonadaceae</taxon>
        <taxon>Pseudomonas</taxon>
    </lineage>
</organism>
<dbReference type="OrthoDB" id="281471at2"/>
<feature type="domain" description="Response regulatory" evidence="4">
    <location>
        <begin position="5"/>
        <end position="120"/>
    </location>
</feature>
<dbReference type="AlphaFoldDB" id="A0A1X0NAN2"/>
<dbReference type="Gene3D" id="3.40.1550.10">
    <property type="entry name" value="CheC-like"/>
    <property type="match status" value="1"/>
</dbReference>
<evidence type="ECO:0000256" key="2">
    <source>
        <dbReference type="ARBA" id="ARBA00022553"/>
    </source>
</evidence>
<proteinExistence type="predicted"/>
<dbReference type="PROSITE" id="PS50110">
    <property type="entry name" value="RESPONSE_REGULATORY"/>
    <property type="match status" value="1"/>
</dbReference>
<accession>A0A1X0NAN2</accession>
<dbReference type="InterPro" id="IPR001789">
    <property type="entry name" value="Sig_transdc_resp-reg_receiver"/>
</dbReference>
<dbReference type="STRING" id="1958950.BZK31_04280"/>
<dbReference type="SUPFAM" id="SSF103039">
    <property type="entry name" value="CheC-like"/>
    <property type="match status" value="1"/>
</dbReference>
<keyword evidence="6" id="KW-1185">Reference proteome</keyword>
<protein>
    <submittedName>
        <fullName evidence="5">Response regulator</fullName>
    </submittedName>
</protein>
<dbReference type="GO" id="GO:0000160">
    <property type="term" value="P:phosphorelay signal transduction system"/>
    <property type="evidence" value="ECO:0007669"/>
    <property type="project" value="InterPro"/>
</dbReference>
<dbReference type="EMBL" id="MUIO01000012">
    <property type="protein sequence ID" value="ORC61185.1"/>
    <property type="molecule type" value="Genomic_DNA"/>
</dbReference>
<dbReference type="GO" id="GO:0006935">
    <property type="term" value="P:chemotaxis"/>
    <property type="evidence" value="ECO:0007669"/>
    <property type="project" value="UniProtKB-KW"/>
</dbReference>